<feature type="transmembrane region" description="Helical" evidence="1">
    <location>
        <begin position="32"/>
        <end position="52"/>
    </location>
</feature>
<accession>A0A813G4J1</accession>
<feature type="transmembrane region" description="Helical" evidence="1">
    <location>
        <begin position="83"/>
        <end position="101"/>
    </location>
</feature>
<keyword evidence="1" id="KW-0812">Transmembrane</keyword>
<protein>
    <submittedName>
        <fullName evidence="2">Uncharacterized protein</fullName>
    </submittedName>
</protein>
<gene>
    <name evidence="2" type="ORF">PGLA1383_LOCUS37176</name>
    <name evidence="3" type="ORF">PGLA2088_LOCUS39516</name>
</gene>
<evidence type="ECO:0000313" key="4">
    <source>
        <dbReference type="Proteomes" id="UP000654075"/>
    </source>
</evidence>
<organism evidence="2 4">
    <name type="scientific">Polarella glacialis</name>
    <name type="common">Dinoflagellate</name>
    <dbReference type="NCBI Taxonomy" id="89957"/>
    <lineage>
        <taxon>Eukaryota</taxon>
        <taxon>Sar</taxon>
        <taxon>Alveolata</taxon>
        <taxon>Dinophyceae</taxon>
        <taxon>Suessiales</taxon>
        <taxon>Suessiaceae</taxon>
        <taxon>Polarella</taxon>
    </lineage>
</organism>
<dbReference type="EMBL" id="CAJNNW010033150">
    <property type="protein sequence ID" value="CAE8717394.1"/>
    <property type="molecule type" value="Genomic_DNA"/>
</dbReference>
<evidence type="ECO:0000313" key="3">
    <source>
        <dbReference type="EMBL" id="CAE8717394.1"/>
    </source>
</evidence>
<dbReference type="Proteomes" id="UP000654075">
    <property type="component" value="Unassembled WGS sequence"/>
</dbReference>
<feature type="transmembrane region" description="Helical" evidence="1">
    <location>
        <begin position="151"/>
        <end position="173"/>
    </location>
</feature>
<feature type="transmembrane region" description="Helical" evidence="1">
    <location>
        <begin position="113"/>
        <end position="139"/>
    </location>
</feature>
<comment type="caution">
    <text evidence="2">The sequence shown here is derived from an EMBL/GenBank/DDBJ whole genome shotgun (WGS) entry which is preliminary data.</text>
</comment>
<keyword evidence="1" id="KW-1133">Transmembrane helix</keyword>
<dbReference type="OrthoDB" id="10300388at2759"/>
<dbReference type="AlphaFoldDB" id="A0A813G4J1"/>
<dbReference type="Proteomes" id="UP000626109">
    <property type="component" value="Unassembled WGS sequence"/>
</dbReference>
<dbReference type="EMBL" id="CAJNNV010027177">
    <property type="protein sequence ID" value="CAE8619589.1"/>
    <property type="molecule type" value="Genomic_DNA"/>
</dbReference>
<feature type="transmembrane region" description="Helical" evidence="1">
    <location>
        <begin position="185"/>
        <end position="205"/>
    </location>
</feature>
<keyword evidence="4" id="KW-1185">Reference proteome</keyword>
<proteinExistence type="predicted"/>
<name>A0A813G4J1_POLGL</name>
<reference evidence="2" key="1">
    <citation type="submission" date="2021-02" db="EMBL/GenBank/DDBJ databases">
        <authorList>
            <person name="Dougan E. K."/>
            <person name="Rhodes N."/>
            <person name="Thang M."/>
            <person name="Chan C."/>
        </authorList>
    </citation>
    <scope>NUCLEOTIDE SEQUENCE</scope>
</reference>
<evidence type="ECO:0000256" key="1">
    <source>
        <dbReference type="SAM" id="Phobius"/>
    </source>
</evidence>
<evidence type="ECO:0000313" key="2">
    <source>
        <dbReference type="EMBL" id="CAE8619589.1"/>
    </source>
</evidence>
<sequence>MAVSGTLSDARPLLGGQAADPASAGAGSWKKLLLVLGVYCGVGLLLCGTYVWGGLSLTHNYSTAVGLWGRIAAPGNEWLLHTYYASILLAILGFFPALAFMVQVAPDLPEKSLYTVCGLLLAFYITEMFWIPMCVAYIAKPSKLLFGVIRVQLAISGILAVCWAVAVCSLPAARTASAGKVLKSVGCAGTVYFAFHCAVLDALVWPPMFE</sequence>
<keyword evidence="1" id="KW-0472">Membrane</keyword>